<sequence length="498" mass="54241">MRIMERYSAPCTTVCTSTTNDAVKLACDTGAQAYCSSANTILSDQCRDYTNRVIGTKNNSAFAGKVLLASNSSKTTVDYYNALSDAGLTAIQGTIVNNPTLDHPLMQDSAFKSKVGRSVMTTCAATSGNNPNCGNSIPWMYDYVTSQAAVFATSLQGLTGIAIATTFVANKDILARYNTFYEDSFRLFMLKLKISDLSDTNVRSARYISPNIALAIDLCIINAITGSWVIPFNSNGFTVDLAGRPTLYDADIRRFYQFINKSSSPFDANLNKVIAKADATNIEYCTAVMNATSDPLCIAMKATNEPALVTAVDAAIARYTSCKLDTNFVNEECIKQTKLALSDPTTTADTKAKIYRAVLTTATKNNVIDTSFVNQFSGMVDWLKLMTVDTISTTAAGVKVVTSSCGTKTGLSVEECNRICAAYPDTCLKDQLQRCELPGYRYSDKEGFVNYSRELNWRVLTVIVVLIVLIMCGSVTYAVMHNGNQSEKNDSTRFINLV</sequence>
<organism evidence="2 3">
    <name type="scientific">Phytophthora aleatoria</name>
    <dbReference type="NCBI Taxonomy" id="2496075"/>
    <lineage>
        <taxon>Eukaryota</taxon>
        <taxon>Sar</taxon>
        <taxon>Stramenopiles</taxon>
        <taxon>Oomycota</taxon>
        <taxon>Peronosporomycetes</taxon>
        <taxon>Peronosporales</taxon>
        <taxon>Peronosporaceae</taxon>
        <taxon>Phytophthora</taxon>
    </lineage>
</organism>
<evidence type="ECO:0000313" key="3">
    <source>
        <dbReference type="Proteomes" id="UP000709295"/>
    </source>
</evidence>
<comment type="caution">
    <text evidence="2">The sequence shown here is derived from an EMBL/GenBank/DDBJ whole genome shotgun (WGS) entry which is preliminary data.</text>
</comment>
<dbReference type="EMBL" id="JAENGY010000509">
    <property type="protein sequence ID" value="KAG6961388.1"/>
    <property type="molecule type" value="Genomic_DNA"/>
</dbReference>
<dbReference type="Proteomes" id="UP000709295">
    <property type="component" value="Unassembled WGS sequence"/>
</dbReference>
<proteinExistence type="predicted"/>
<evidence type="ECO:0000256" key="1">
    <source>
        <dbReference type="SAM" id="Phobius"/>
    </source>
</evidence>
<keyword evidence="1" id="KW-0472">Membrane</keyword>
<keyword evidence="3" id="KW-1185">Reference proteome</keyword>
<gene>
    <name evidence="2" type="ORF">JG688_00009115</name>
</gene>
<feature type="transmembrane region" description="Helical" evidence="1">
    <location>
        <begin position="459"/>
        <end position="480"/>
    </location>
</feature>
<keyword evidence="1" id="KW-1133">Transmembrane helix</keyword>
<reference evidence="2" key="1">
    <citation type="submission" date="2021-01" db="EMBL/GenBank/DDBJ databases">
        <title>Phytophthora aleatoria, a newly-described species from Pinus radiata is distinct from Phytophthora cactorum isolates based on comparative genomics.</title>
        <authorList>
            <person name="Mcdougal R."/>
            <person name="Panda P."/>
            <person name="Williams N."/>
            <person name="Studholme D.J."/>
        </authorList>
    </citation>
    <scope>NUCLEOTIDE SEQUENCE</scope>
    <source>
        <strain evidence="2">NZFS 4037</strain>
    </source>
</reference>
<protein>
    <submittedName>
        <fullName evidence="2">Uncharacterized protein</fullName>
    </submittedName>
</protein>
<name>A0A8J5IGR8_9STRA</name>
<keyword evidence="1" id="KW-0812">Transmembrane</keyword>
<evidence type="ECO:0000313" key="2">
    <source>
        <dbReference type="EMBL" id="KAG6961388.1"/>
    </source>
</evidence>
<dbReference type="AlphaFoldDB" id="A0A8J5IGR8"/>
<accession>A0A8J5IGR8</accession>